<dbReference type="NCBIfam" id="TIGR01891">
    <property type="entry name" value="amidohydrolases"/>
    <property type="match status" value="1"/>
</dbReference>
<dbReference type="SUPFAM" id="SSF53187">
    <property type="entry name" value="Zn-dependent exopeptidases"/>
    <property type="match status" value="1"/>
</dbReference>
<feature type="binding site" evidence="1">
    <location>
        <position position="151"/>
    </location>
    <ligand>
        <name>Mn(2+)</name>
        <dbReference type="ChEBI" id="CHEBI:29035"/>
        <label>2</label>
    </ligand>
</feature>
<dbReference type="Proteomes" id="UP000006465">
    <property type="component" value="Chromosome"/>
</dbReference>
<dbReference type="Gene3D" id="3.40.630.10">
    <property type="entry name" value="Zn peptidases"/>
    <property type="match status" value="1"/>
</dbReference>
<feature type="binding site" evidence="1">
    <location>
        <position position="115"/>
    </location>
    <ligand>
        <name>Mn(2+)</name>
        <dbReference type="ChEBI" id="CHEBI:29035"/>
        <label>2</label>
    </ligand>
</feature>
<evidence type="ECO:0000259" key="2">
    <source>
        <dbReference type="Pfam" id="PF07687"/>
    </source>
</evidence>
<dbReference type="Pfam" id="PF07687">
    <property type="entry name" value="M20_dimer"/>
    <property type="match status" value="1"/>
</dbReference>
<protein>
    <submittedName>
        <fullName evidence="3">Amidohydrolase</fullName>
    </submittedName>
</protein>
<dbReference type="RefSeq" id="WP_014523439.1">
    <property type="nucleotide sequence ID" value="NC_017945.3"/>
</dbReference>
<dbReference type="AlphaFoldDB" id="A0AAU8PN07"/>
<dbReference type="InterPro" id="IPR011650">
    <property type="entry name" value="Peptidase_M20_dimer"/>
</dbReference>
<dbReference type="PIRSF" id="PIRSF005962">
    <property type="entry name" value="Pept_M20D_amidohydro"/>
    <property type="match status" value="1"/>
</dbReference>
<evidence type="ECO:0000313" key="4">
    <source>
        <dbReference type="Proteomes" id="UP000006465"/>
    </source>
</evidence>
<evidence type="ECO:0000313" key="3">
    <source>
        <dbReference type="EMBL" id="AFK16992.1"/>
    </source>
</evidence>
<accession>A0AAU8PN07</accession>
<reference evidence="3 4" key="1">
    <citation type="journal article" date="2013" name="J. Biotechnol.">
        <title>Genome sequence of Corynebacterium pseudotuberculosis biovar equi strain 258 and prediction of antigenic targets to improve biotechnological vaccine production.</title>
        <authorList>
            <person name="Soares S.C."/>
            <person name="Trost E."/>
            <person name="Ramos R.T."/>
            <person name="Carneiro A.R."/>
            <person name="Santos A.R."/>
            <person name="Pinto A.C."/>
            <person name="Barbosa E."/>
            <person name="Aburjaile F."/>
            <person name="Ali A."/>
            <person name="Diniz C.A."/>
            <person name="Hassan S.S."/>
            <person name="Fiaux K."/>
            <person name="Guimaraes L.C."/>
            <person name="Bakhtiar S.M."/>
            <person name="Pereira U."/>
            <person name="Almeida S.S."/>
            <person name="Abreu V.A."/>
            <person name="Rocha F.S."/>
            <person name="Dorella F.A."/>
            <person name="Miyoshi A."/>
            <person name="Silva A."/>
            <person name="Azevedo V."/>
            <person name="Tauch A."/>
        </authorList>
    </citation>
    <scope>NUCLEOTIDE SEQUENCE [LARGE SCALE GENOMIC DNA]</scope>
    <source>
        <strain evidence="3 4">258</strain>
    </source>
</reference>
<dbReference type="PANTHER" id="PTHR11014:SF63">
    <property type="entry name" value="METALLOPEPTIDASE, PUTATIVE (AFU_ORTHOLOGUE AFUA_6G09600)-RELATED"/>
    <property type="match status" value="1"/>
</dbReference>
<dbReference type="EMBL" id="CP003540">
    <property type="protein sequence ID" value="AFK16992.1"/>
    <property type="molecule type" value="Genomic_DNA"/>
</dbReference>
<dbReference type="InterPro" id="IPR017439">
    <property type="entry name" value="Amidohydrolase"/>
</dbReference>
<dbReference type="InterPro" id="IPR002933">
    <property type="entry name" value="Peptidase_M20"/>
</dbReference>
<name>A0AAU8PN07_CORPS</name>
<evidence type="ECO:0000256" key="1">
    <source>
        <dbReference type="PIRSR" id="PIRSR005962-1"/>
    </source>
</evidence>
<dbReference type="GO" id="GO:0016787">
    <property type="term" value="F:hydrolase activity"/>
    <property type="evidence" value="ECO:0007669"/>
    <property type="project" value="InterPro"/>
</dbReference>
<dbReference type="GO" id="GO:0046872">
    <property type="term" value="F:metal ion binding"/>
    <property type="evidence" value="ECO:0007669"/>
    <property type="project" value="UniProtKB-KW"/>
</dbReference>
<dbReference type="SUPFAM" id="SSF55031">
    <property type="entry name" value="Bacterial exopeptidase dimerisation domain"/>
    <property type="match status" value="1"/>
</dbReference>
<feature type="domain" description="Peptidase M20 dimerisation" evidence="2">
    <location>
        <begin position="201"/>
        <end position="295"/>
    </location>
</feature>
<comment type="cofactor">
    <cofactor evidence="1">
        <name>Mn(2+)</name>
        <dbReference type="ChEBI" id="CHEBI:29035"/>
    </cofactor>
    <text evidence="1">The Mn(2+) ion enhances activity.</text>
</comment>
<organism evidence="3 4">
    <name type="scientific">Corynebacterium pseudotuberculosis 258</name>
    <dbReference type="NCBI Taxonomy" id="1168865"/>
    <lineage>
        <taxon>Bacteria</taxon>
        <taxon>Bacillati</taxon>
        <taxon>Actinomycetota</taxon>
        <taxon>Actinomycetes</taxon>
        <taxon>Mycobacteriales</taxon>
        <taxon>Corynebacteriaceae</taxon>
        <taxon>Corynebacterium</taxon>
    </lineage>
</organism>
<dbReference type="Gene3D" id="3.30.70.360">
    <property type="match status" value="1"/>
</dbReference>
<feature type="binding site" evidence="1">
    <location>
        <position position="178"/>
    </location>
    <ligand>
        <name>Mn(2+)</name>
        <dbReference type="ChEBI" id="CHEBI:29035"/>
        <label>2</label>
    </ligand>
</feature>
<dbReference type="KEGG" id="coe:CP258_06965"/>
<dbReference type="Pfam" id="PF01546">
    <property type="entry name" value="Peptidase_M20"/>
    <property type="match status" value="1"/>
</dbReference>
<feature type="binding site" evidence="1">
    <location>
        <position position="117"/>
    </location>
    <ligand>
        <name>Mn(2+)</name>
        <dbReference type="ChEBI" id="CHEBI:29035"/>
        <label>2</label>
    </ligand>
</feature>
<gene>
    <name evidence="3" type="ORF">CP258_06965</name>
</gene>
<proteinExistence type="predicted"/>
<dbReference type="InterPro" id="IPR036264">
    <property type="entry name" value="Bact_exopeptidase_dim_dom"/>
</dbReference>
<keyword evidence="1" id="KW-0464">Manganese</keyword>
<keyword evidence="1" id="KW-0479">Metal-binding</keyword>
<dbReference type="PANTHER" id="PTHR11014">
    <property type="entry name" value="PEPTIDASE M20 FAMILY MEMBER"/>
    <property type="match status" value="1"/>
</dbReference>
<sequence>MVEDMDIAEFLASSTTDLSWQKDFYQWMHSHPELSGWERETSAKIQEKLTEFDCDIISSIGGHGVVAIFSNGEGPCILARADFDALPVEETTGVSFASRRIDTSGESPVPVMHACGHDMHTTALLGACALIDAHRSHWSGTFIALFQPSEENGAGAEAMVADGLVTKIPRPDVCFAQHIVPGPAGVVMSKPGAVLAACDSIEIRIEGKSAHGSMPHNAIDPTYIAAMIVIRLQGIVGREIAPQDFAIVSVGTLESGHSNNTIPRNARIVLNCRMYSNEVRQKLYAAIERVVHAECAASGGTIPPTFRYFAHGPLTENDPHVFARVRANFDQVFGTDSRTASQWTASEDFSNIPMAFNSPYLFWTVGATPRKQWEEAEKLGTIESDIPVNHMGSFLPDYVPTVTSATNATVTAVLTYLGRQ</sequence>